<dbReference type="InterPro" id="IPR036761">
    <property type="entry name" value="TTHA0802/YceI-like_sf"/>
</dbReference>
<dbReference type="SUPFAM" id="SSF101874">
    <property type="entry name" value="YceI-like"/>
    <property type="match status" value="1"/>
</dbReference>
<organism evidence="2 3">
    <name type="scientific">Pseudotenacibaculum haliotis</name>
    <dbReference type="NCBI Taxonomy" id="1862138"/>
    <lineage>
        <taxon>Bacteria</taxon>
        <taxon>Pseudomonadati</taxon>
        <taxon>Bacteroidota</taxon>
        <taxon>Flavobacteriia</taxon>
        <taxon>Flavobacteriales</taxon>
        <taxon>Flavobacteriaceae</taxon>
        <taxon>Pseudotenacibaculum</taxon>
    </lineage>
</organism>
<proteinExistence type="predicted"/>
<dbReference type="SMART" id="SM00867">
    <property type="entry name" value="YceI"/>
    <property type="match status" value="1"/>
</dbReference>
<reference evidence="3" key="1">
    <citation type="journal article" date="2019" name="Int. J. Syst. Evol. Microbiol.">
        <title>The Global Catalogue of Microorganisms (GCM) 10K type strain sequencing project: providing services to taxonomists for standard genome sequencing and annotation.</title>
        <authorList>
            <consortium name="The Broad Institute Genomics Platform"/>
            <consortium name="The Broad Institute Genome Sequencing Center for Infectious Disease"/>
            <person name="Wu L."/>
            <person name="Ma J."/>
        </authorList>
    </citation>
    <scope>NUCLEOTIDE SEQUENCE [LARGE SCALE GENOMIC DNA]</scope>
    <source>
        <strain evidence="3">KCTC 52127</strain>
    </source>
</reference>
<dbReference type="Pfam" id="PF04264">
    <property type="entry name" value="YceI"/>
    <property type="match status" value="1"/>
</dbReference>
<dbReference type="PANTHER" id="PTHR34406">
    <property type="entry name" value="PROTEIN YCEI"/>
    <property type="match status" value="1"/>
</dbReference>
<protein>
    <submittedName>
        <fullName evidence="2">YceI family protein</fullName>
    </submittedName>
</protein>
<dbReference type="PANTHER" id="PTHR34406:SF1">
    <property type="entry name" value="PROTEIN YCEI"/>
    <property type="match status" value="1"/>
</dbReference>
<evidence type="ECO:0000313" key="2">
    <source>
        <dbReference type="EMBL" id="MFD2568852.1"/>
    </source>
</evidence>
<gene>
    <name evidence="2" type="ORF">ACFSRZ_15865</name>
</gene>
<sequence length="196" mass="21918">MRKKVLFPLFTVLLVCTGFVKDTKDNYTLDVGHTYIGFDVERFMVGEVSGRFNDFSANISMKGDDVTTLQLDATIKVASLDSNNKTRDGHLKGKMWLDAQAHPEIRFVSSSVHKNGDKVSMKGNFTIKGVTKEVEFPIVVSGPFVDPTKNKTIGIKADFSINRFDYGIKFSKRMDNGSLFIGKEVKIKIRALAIKK</sequence>
<comment type="caution">
    <text evidence="2">The sequence shown here is derived from an EMBL/GenBank/DDBJ whole genome shotgun (WGS) entry which is preliminary data.</text>
</comment>
<dbReference type="Proteomes" id="UP001597508">
    <property type="component" value="Unassembled WGS sequence"/>
</dbReference>
<dbReference type="RefSeq" id="WP_379667558.1">
    <property type="nucleotide sequence ID" value="NZ_JBHULH010000012.1"/>
</dbReference>
<accession>A0ABW5LZS3</accession>
<evidence type="ECO:0000313" key="3">
    <source>
        <dbReference type="Proteomes" id="UP001597508"/>
    </source>
</evidence>
<dbReference type="EMBL" id="JBHULH010000012">
    <property type="protein sequence ID" value="MFD2568852.1"/>
    <property type="molecule type" value="Genomic_DNA"/>
</dbReference>
<keyword evidence="3" id="KW-1185">Reference proteome</keyword>
<dbReference type="InterPro" id="IPR007372">
    <property type="entry name" value="Lipid/polyisoprenoid-bd_YceI"/>
</dbReference>
<feature type="domain" description="Lipid/polyisoprenoid-binding YceI-like" evidence="1">
    <location>
        <begin position="26"/>
        <end position="194"/>
    </location>
</feature>
<name>A0ABW5LZS3_9FLAO</name>
<dbReference type="Gene3D" id="2.40.128.110">
    <property type="entry name" value="Lipid/polyisoprenoid-binding, YceI-like"/>
    <property type="match status" value="1"/>
</dbReference>
<evidence type="ECO:0000259" key="1">
    <source>
        <dbReference type="SMART" id="SM00867"/>
    </source>
</evidence>